<proteinExistence type="predicted"/>
<name>A0ABS1TB62_9CLOT</name>
<keyword evidence="1" id="KW-1133">Transmembrane helix</keyword>
<evidence type="ECO:0000313" key="3">
    <source>
        <dbReference type="EMBL" id="MBL4936594.1"/>
    </source>
</evidence>
<reference evidence="3 4" key="1">
    <citation type="submission" date="2021-01" db="EMBL/GenBank/DDBJ databases">
        <title>Genome public.</title>
        <authorList>
            <person name="Liu C."/>
            <person name="Sun Q."/>
        </authorList>
    </citation>
    <scope>NUCLEOTIDE SEQUENCE [LARGE SCALE GENOMIC DNA]</scope>
    <source>
        <strain evidence="3 4">YIM B02515</strain>
    </source>
</reference>
<keyword evidence="1" id="KW-0472">Membrane</keyword>
<evidence type="ECO:0000259" key="2">
    <source>
        <dbReference type="Pfam" id="PF07811"/>
    </source>
</evidence>
<comment type="caution">
    <text evidence="3">The sequence shown here is derived from an EMBL/GenBank/DDBJ whole genome shotgun (WGS) entry which is preliminary data.</text>
</comment>
<evidence type="ECO:0000313" key="4">
    <source>
        <dbReference type="Proteomes" id="UP000632377"/>
    </source>
</evidence>
<dbReference type="EMBL" id="JAESWC010000007">
    <property type="protein sequence ID" value="MBL4936594.1"/>
    <property type="molecule type" value="Genomic_DNA"/>
</dbReference>
<keyword evidence="1" id="KW-0812">Transmembrane</keyword>
<feature type="transmembrane region" description="Helical" evidence="1">
    <location>
        <begin position="20"/>
        <end position="44"/>
    </location>
</feature>
<dbReference type="Pfam" id="PF07811">
    <property type="entry name" value="TadE"/>
    <property type="match status" value="1"/>
</dbReference>
<organism evidence="3 4">
    <name type="scientific">Clostridium rhizosphaerae</name>
    <dbReference type="NCBI Taxonomy" id="2803861"/>
    <lineage>
        <taxon>Bacteria</taxon>
        <taxon>Bacillati</taxon>
        <taxon>Bacillota</taxon>
        <taxon>Clostridia</taxon>
        <taxon>Eubacteriales</taxon>
        <taxon>Clostridiaceae</taxon>
        <taxon>Clostridium</taxon>
    </lineage>
</organism>
<keyword evidence="4" id="KW-1185">Reference proteome</keyword>
<evidence type="ECO:0000256" key="1">
    <source>
        <dbReference type="SAM" id="Phobius"/>
    </source>
</evidence>
<accession>A0ABS1TB62</accession>
<dbReference type="InterPro" id="IPR012495">
    <property type="entry name" value="TadE-like_dom"/>
</dbReference>
<sequence>MGLQVKIIKNNKGQALVEFAIILPILLLLIMGIVQFGMMINSYLSIQYAAREGARAGIVGSTDSEIKNLITADSPSLDSSKLTVTITPALSNRKSGDTLTVKVSYSYNLTIPVISSIFKNSIILSSQTSMRIE</sequence>
<protein>
    <submittedName>
        <fullName evidence="3">Pilus assembly protein</fullName>
    </submittedName>
</protein>
<gene>
    <name evidence="3" type="ORF">JK636_12580</name>
</gene>
<dbReference type="Proteomes" id="UP000632377">
    <property type="component" value="Unassembled WGS sequence"/>
</dbReference>
<feature type="domain" description="TadE-like" evidence="2">
    <location>
        <begin position="13"/>
        <end position="55"/>
    </location>
</feature>